<keyword evidence="6" id="KW-1185">Reference proteome</keyword>
<accession>A0A9D4IHD2</accession>
<sequence>MRGTALCAAIEAQNYDITKLLLDAGCDVNAHDFDGEPPIFLAIRKALPVFHKKANASPALQLNAVETGSVSLVDLIVNHEKCNLNKVDPITKQTALHLSVSEKLETLVVMLMTSQSSIPCDVGIKNGEGETALHLAASTGNTGLLEALLQSDSCLSDVFTGCLQSFRCYPYNTAGLTALHVTCKHGQLASLKLLVERLKSLSAPNSSLDGALNGVSKRDNDVLAQNLNVSTRYERKTCLHLAAREGHVQIVGYLMQYQVDVDRCDAMGNSPLFLFLVSEAQWICADNSIPELLMRHGANPNKALLSFRGDAVLMQQFVGAIFDKGGDLVVERACKTVLHESFHNKNLLLMNAVLERIGIYDANRVCKDTNVLTMEDMFVEAVQCGWLPMVRVLLSHGVDIDTKKDETYRLVSCLKVALRARKTHVAKYLVDNGCSLELEKVVDIGVDMAALFSRRHHHKVLGRVSQVSHFSGGMLKMDCQIPRSLKLLCLCCIRKRLIANEVPFSKVHLLPLPLQLQKSIRYR</sequence>
<dbReference type="PROSITE" id="PS50225">
    <property type="entry name" value="SOCS"/>
    <property type="match status" value="1"/>
</dbReference>
<comment type="caution">
    <text evidence="5">The sequence shown here is derived from an EMBL/GenBank/DDBJ whole genome shotgun (WGS) entry which is preliminary data.</text>
</comment>
<evidence type="ECO:0000256" key="3">
    <source>
        <dbReference type="PROSITE-ProRule" id="PRU00023"/>
    </source>
</evidence>
<dbReference type="EMBL" id="JAIWYP010000009">
    <property type="protein sequence ID" value="KAH3771888.1"/>
    <property type="molecule type" value="Genomic_DNA"/>
</dbReference>
<dbReference type="AlphaFoldDB" id="A0A9D4IHD2"/>
<dbReference type="PROSITE" id="PS50297">
    <property type="entry name" value="ANK_REP_REGION"/>
    <property type="match status" value="2"/>
</dbReference>
<reference evidence="5" key="2">
    <citation type="submission" date="2020-11" db="EMBL/GenBank/DDBJ databases">
        <authorList>
            <person name="McCartney M.A."/>
            <person name="Auch B."/>
            <person name="Kono T."/>
            <person name="Mallez S."/>
            <person name="Becker A."/>
            <person name="Gohl D.M."/>
            <person name="Silverstein K.A.T."/>
            <person name="Koren S."/>
            <person name="Bechman K.B."/>
            <person name="Herman A."/>
            <person name="Abrahante J.E."/>
            <person name="Garbe J."/>
        </authorList>
    </citation>
    <scope>NUCLEOTIDE SEQUENCE</scope>
    <source>
        <strain evidence="5">Duluth1</strain>
        <tissue evidence="5">Whole animal</tissue>
    </source>
</reference>
<keyword evidence="1" id="KW-0677">Repeat</keyword>
<dbReference type="Proteomes" id="UP000828390">
    <property type="component" value="Unassembled WGS sequence"/>
</dbReference>
<dbReference type="PANTHER" id="PTHR24198:SF165">
    <property type="entry name" value="ANKYRIN REPEAT-CONTAINING PROTEIN-RELATED"/>
    <property type="match status" value="1"/>
</dbReference>
<dbReference type="InterPro" id="IPR036770">
    <property type="entry name" value="Ankyrin_rpt-contain_sf"/>
</dbReference>
<dbReference type="Pfam" id="PF00023">
    <property type="entry name" value="Ank"/>
    <property type="match status" value="1"/>
</dbReference>
<gene>
    <name evidence="5" type="ORF">DPMN_173217</name>
</gene>
<evidence type="ECO:0000313" key="6">
    <source>
        <dbReference type="Proteomes" id="UP000828390"/>
    </source>
</evidence>
<feature type="repeat" description="ANK" evidence="3">
    <location>
        <begin position="128"/>
        <end position="150"/>
    </location>
</feature>
<protein>
    <recommendedName>
        <fullName evidence="4">SOCS box domain-containing protein</fullName>
    </recommendedName>
</protein>
<dbReference type="SMART" id="SM00248">
    <property type="entry name" value="ANK"/>
    <property type="match status" value="10"/>
</dbReference>
<keyword evidence="2 3" id="KW-0040">ANK repeat</keyword>
<dbReference type="SUPFAM" id="SSF48403">
    <property type="entry name" value="Ankyrin repeat"/>
    <property type="match status" value="2"/>
</dbReference>
<feature type="repeat" description="ANK" evidence="3">
    <location>
        <begin position="1"/>
        <end position="33"/>
    </location>
</feature>
<dbReference type="PRINTS" id="PR01415">
    <property type="entry name" value="ANKYRIN"/>
</dbReference>
<evidence type="ECO:0000256" key="1">
    <source>
        <dbReference type="ARBA" id="ARBA00022737"/>
    </source>
</evidence>
<reference evidence="5" key="1">
    <citation type="journal article" date="2019" name="bioRxiv">
        <title>The Genome of the Zebra Mussel, Dreissena polymorpha: A Resource for Invasive Species Research.</title>
        <authorList>
            <person name="McCartney M.A."/>
            <person name="Auch B."/>
            <person name="Kono T."/>
            <person name="Mallez S."/>
            <person name="Zhang Y."/>
            <person name="Obille A."/>
            <person name="Becker A."/>
            <person name="Abrahante J.E."/>
            <person name="Garbe J."/>
            <person name="Badalamenti J.P."/>
            <person name="Herman A."/>
            <person name="Mangelson H."/>
            <person name="Liachko I."/>
            <person name="Sullivan S."/>
            <person name="Sone E.D."/>
            <person name="Koren S."/>
            <person name="Silverstein K.A.T."/>
            <person name="Beckman K.B."/>
            <person name="Gohl D.M."/>
        </authorList>
    </citation>
    <scope>NUCLEOTIDE SEQUENCE</scope>
    <source>
        <strain evidence="5">Duluth1</strain>
        <tissue evidence="5">Whole animal</tissue>
    </source>
</reference>
<feature type="repeat" description="ANK" evidence="3">
    <location>
        <begin position="234"/>
        <end position="266"/>
    </location>
</feature>
<dbReference type="PROSITE" id="PS50088">
    <property type="entry name" value="ANK_REPEAT"/>
    <property type="match status" value="4"/>
</dbReference>
<name>A0A9D4IHD2_DREPO</name>
<proteinExistence type="predicted"/>
<dbReference type="Gene3D" id="1.25.40.20">
    <property type="entry name" value="Ankyrin repeat-containing domain"/>
    <property type="match status" value="3"/>
</dbReference>
<dbReference type="Pfam" id="PF12796">
    <property type="entry name" value="Ank_2"/>
    <property type="match status" value="2"/>
</dbReference>
<dbReference type="PANTHER" id="PTHR24198">
    <property type="entry name" value="ANKYRIN REPEAT AND PROTEIN KINASE DOMAIN-CONTAINING PROTEIN"/>
    <property type="match status" value="1"/>
</dbReference>
<feature type="repeat" description="ANK" evidence="3">
    <location>
        <begin position="174"/>
        <end position="206"/>
    </location>
</feature>
<dbReference type="InterPro" id="IPR001496">
    <property type="entry name" value="SOCS_box"/>
</dbReference>
<dbReference type="InterPro" id="IPR002110">
    <property type="entry name" value="Ankyrin_rpt"/>
</dbReference>
<evidence type="ECO:0000259" key="4">
    <source>
        <dbReference type="PROSITE" id="PS50225"/>
    </source>
</evidence>
<feature type="domain" description="SOCS box" evidence="4">
    <location>
        <begin position="482"/>
        <end position="523"/>
    </location>
</feature>
<evidence type="ECO:0000256" key="2">
    <source>
        <dbReference type="ARBA" id="ARBA00023043"/>
    </source>
</evidence>
<organism evidence="5 6">
    <name type="scientific">Dreissena polymorpha</name>
    <name type="common">Zebra mussel</name>
    <name type="synonym">Mytilus polymorpha</name>
    <dbReference type="NCBI Taxonomy" id="45954"/>
    <lineage>
        <taxon>Eukaryota</taxon>
        <taxon>Metazoa</taxon>
        <taxon>Spiralia</taxon>
        <taxon>Lophotrochozoa</taxon>
        <taxon>Mollusca</taxon>
        <taxon>Bivalvia</taxon>
        <taxon>Autobranchia</taxon>
        <taxon>Heteroconchia</taxon>
        <taxon>Euheterodonta</taxon>
        <taxon>Imparidentia</taxon>
        <taxon>Neoheterodontei</taxon>
        <taxon>Myida</taxon>
        <taxon>Dreissenoidea</taxon>
        <taxon>Dreissenidae</taxon>
        <taxon>Dreissena</taxon>
    </lineage>
</organism>
<evidence type="ECO:0000313" key="5">
    <source>
        <dbReference type="EMBL" id="KAH3771888.1"/>
    </source>
</evidence>